<accession>A0ABQ0J4W0</accession>
<name>A0ABQ0J4W0_9VIBR</name>
<evidence type="ECO:0000313" key="3">
    <source>
        <dbReference type="Proteomes" id="UP000029223"/>
    </source>
</evidence>
<evidence type="ECO:0000256" key="1">
    <source>
        <dbReference type="SAM" id="Coils"/>
    </source>
</evidence>
<keyword evidence="3" id="KW-1185">Reference proteome</keyword>
<reference evidence="3" key="1">
    <citation type="submission" date="2014-09" db="EMBL/GenBank/DDBJ databases">
        <title>Vibrio variabilis JCM 19239. (C206) whole genome shotgun sequence.</title>
        <authorList>
            <person name="Sawabe T."/>
            <person name="Meirelles P."/>
            <person name="Nakanishi M."/>
            <person name="Sayaka M."/>
            <person name="Hattori M."/>
            <person name="Ohkuma M."/>
        </authorList>
    </citation>
    <scope>NUCLEOTIDE SEQUENCE [LARGE SCALE GENOMIC DNA]</scope>
    <source>
        <strain evidence="3">JCM 19239</strain>
    </source>
</reference>
<comment type="caution">
    <text evidence="2">The sequence shown here is derived from an EMBL/GenBank/DDBJ whole genome shotgun (WGS) entry which is preliminary data.</text>
</comment>
<dbReference type="EMBL" id="BBMS01000001">
    <property type="protein sequence ID" value="GAL23771.1"/>
    <property type="molecule type" value="Genomic_DNA"/>
</dbReference>
<dbReference type="Gene3D" id="3.40.50.300">
    <property type="entry name" value="P-loop containing nucleotide triphosphate hydrolases"/>
    <property type="match status" value="1"/>
</dbReference>
<sequence>MMRLKTIATFNWANLPNGSYLFDIISLVSGESGSGKTTLLDAVQAIMSGGSPNIAQFNPGQDEATARSRKKQARTLESYILGCDEHRYSRPDGATCILLLTIEPDENEPTLPFTVILAAGARLEQVGENRIAKRHGDKRYWLVEAQVKPSLMQEPCNPKALRPISSIKNTLIQEYGREAVQEPKNNRDFLMRLYRRFRGNEAISAIAAENAAKQFCRFMAYKPTESVDAFVREHVLEAEDMNSTLKEVRTLLLEIRRLEDETVRLEEGIGWLKAIKNANQNLVQRGREVYLAADESAFRDLVLAKQRTQQVILAQRDLIQRKKKLENKIESQTGEIKRLHRELQELLLKMEAIPEYATIQKLEFEVSYYNSHSVEVEQRFHAHYLSHRDSFNSLAIDDLPPTPPTSTCESELTSLLEAWPAWTSQLNQWKNLHRELNLPKGAWQTLPEPQRKSLLSLAHRIDRVLEQWRPNLDGDRHNIQRLCVLLTAT</sequence>
<evidence type="ECO:0000313" key="2">
    <source>
        <dbReference type="EMBL" id="GAL23771.1"/>
    </source>
</evidence>
<proteinExistence type="predicted"/>
<protein>
    <submittedName>
        <fullName evidence="2">Chromosome segregation protein SMC-like</fullName>
    </submittedName>
</protein>
<keyword evidence="1" id="KW-0175">Coiled coil</keyword>
<dbReference type="InterPro" id="IPR027417">
    <property type="entry name" value="P-loop_NTPase"/>
</dbReference>
<gene>
    <name evidence="2" type="ORF">JCM19239_7725</name>
</gene>
<dbReference type="SUPFAM" id="SSF52540">
    <property type="entry name" value="P-loop containing nucleoside triphosphate hydrolases"/>
    <property type="match status" value="1"/>
</dbReference>
<feature type="coiled-coil region" evidence="1">
    <location>
        <begin position="241"/>
        <end position="268"/>
    </location>
</feature>
<dbReference type="Pfam" id="PF13555">
    <property type="entry name" value="AAA_29"/>
    <property type="match status" value="1"/>
</dbReference>
<dbReference type="Proteomes" id="UP000029223">
    <property type="component" value="Unassembled WGS sequence"/>
</dbReference>
<feature type="coiled-coil region" evidence="1">
    <location>
        <begin position="315"/>
        <end position="349"/>
    </location>
</feature>
<organism evidence="2 3">
    <name type="scientific">Vibrio variabilis</name>
    <dbReference type="NCBI Taxonomy" id="990271"/>
    <lineage>
        <taxon>Bacteria</taxon>
        <taxon>Pseudomonadati</taxon>
        <taxon>Pseudomonadota</taxon>
        <taxon>Gammaproteobacteria</taxon>
        <taxon>Vibrionales</taxon>
        <taxon>Vibrionaceae</taxon>
        <taxon>Vibrio</taxon>
    </lineage>
</organism>